<dbReference type="SMART" id="SM00248">
    <property type="entry name" value="ANK"/>
    <property type="match status" value="7"/>
</dbReference>
<gene>
    <name evidence="5" type="ORF">GP480_00085</name>
</gene>
<dbReference type="SUPFAM" id="SSF48403">
    <property type="entry name" value="Ankyrin repeat"/>
    <property type="match status" value="1"/>
</dbReference>
<keyword evidence="2" id="KW-0040">ANK repeat</keyword>
<dbReference type="InterPro" id="IPR002110">
    <property type="entry name" value="Ankyrin_rpt"/>
</dbReference>
<organism evidence="5 6">
    <name type="scientific">Neorickettsia findlayensis</name>
    <dbReference type="NCBI Taxonomy" id="2686014"/>
    <lineage>
        <taxon>Bacteria</taxon>
        <taxon>Pseudomonadati</taxon>
        <taxon>Pseudomonadota</taxon>
        <taxon>Alphaproteobacteria</taxon>
        <taxon>Rickettsiales</taxon>
        <taxon>Anaplasmataceae</taxon>
        <taxon>Neorickettsia</taxon>
    </lineage>
</organism>
<evidence type="ECO:0000313" key="5">
    <source>
        <dbReference type="EMBL" id="QHD64884.1"/>
    </source>
</evidence>
<dbReference type="InterPro" id="IPR036770">
    <property type="entry name" value="Ankyrin_rpt-contain_sf"/>
</dbReference>
<dbReference type="PANTHER" id="PTHR24198">
    <property type="entry name" value="ANKYRIN REPEAT AND PROTEIN KINASE DOMAIN-CONTAINING PROTEIN"/>
    <property type="match status" value="1"/>
</dbReference>
<evidence type="ECO:0000256" key="3">
    <source>
        <dbReference type="SAM" id="MobiDB-lite"/>
    </source>
</evidence>
<keyword evidence="4" id="KW-0812">Transmembrane</keyword>
<keyword evidence="4" id="KW-1133">Transmembrane helix</keyword>
<proteinExistence type="predicted"/>
<feature type="compositionally biased region" description="Basic and acidic residues" evidence="3">
    <location>
        <begin position="751"/>
        <end position="762"/>
    </location>
</feature>
<evidence type="ECO:0000256" key="2">
    <source>
        <dbReference type="ARBA" id="ARBA00023043"/>
    </source>
</evidence>
<protein>
    <submittedName>
        <fullName evidence="5">Ankyrin repeat domain-containing protein</fullName>
    </submittedName>
</protein>
<keyword evidence="6" id="KW-1185">Reference proteome</keyword>
<dbReference type="EMBL" id="CP047224">
    <property type="protein sequence ID" value="QHD64884.1"/>
    <property type="molecule type" value="Genomic_DNA"/>
</dbReference>
<dbReference type="Gene3D" id="1.25.40.20">
    <property type="entry name" value="Ankyrin repeat-containing domain"/>
    <property type="match status" value="3"/>
</dbReference>
<keyword evidence="4" id="KW-0472">Membrane</keyword>
<name>A0A6P1G9K7_9RICK</name>
<feature type="transmembrane region" description="Helical" evidence="4">
    <location>
        <begin position="567"/>
        <end position="593"/>
    </location>
</feature>
<evidence type="ECO:0000256" key="4">
    <source>
        <dbReference type="SAM" id="Phobius"/>
    </source>
</evidence>
<accession>A0A6P1G9K7</accession>
<feature type="transmembrane region" description="Helical" evidence="4">
    <location>
        <begin position="605"/>
        <end position="628"/>
    </location>
</feature>
<reference evidence="5 6" key="2">
    <citation type="journal article" date="2020" name="MBio">
        <title>Isolation and Molecular Analysis of a Novel Neorickettsia Species That Causes Potomac Horse Fever.</title>
        <authorList>
            <person name="Teymournejad O."/>
            <person name="Lin M."/>
            <person name="Bekebrede H."/>
            <person name="Kamr A."/>
            <person name="Toribio R.E."/>
            <person name="Arroyo L.G."/>
            <person name="Baird J.D."/>
            <person name="Rikihisa Y."/>
        </authorList>
    </citation>
    <scope>NUCLEOTIDE SEQUENCE [LARGE SCALE GENOMIC DNA]</scope>
    <source>
        <strain evidence="5 6">Fin17</strain>
    </source>
</reference>
<feature type="region of interest" description="Disordered" evidence="3">
    <location>
        <begin position="731"/>
        <end position="762"/>
    </location>
</feature>
<dbReference type="Proteomes" id="UP000464912">
    <property type="component" value="Chromosome"/>
</dbReference>
<dbReference type="KEGG" id="nef:GP480_00085"/>
<sequence length="762" mass="81615">MMFGKICAVVEAGDTAALALLLRRAELGEDDGAGSSESLWSAVDSEGRSILQLAVETRNPEVLKCVVEELSGDCLVNLCTKKTGATHCFPECTPLHTAIALEETKILKLLLNKVSSACGQDGKPPFAAAAMWSTADSNGNTILAAALASGNVEIASLVVGAVKAIGRRVNHDSLHQTSLVYIIAAYDDIRHRADNALGKAVSTGKPAIVRSLTDVLTSEELASLLTRCNLVGDTPFDRAAREGHEEIIGILIRKLGALYNTWVHTPFKKVVESSMENKNRKNNEQVSERFSMRFLSNAISSGNTRAVKRILAPLSTEGRHKLMSCTGWGYALSPLQLAFSLGAAECVEVMLDSLVTGPGGSKDLVLSILEQRSGGLTPLHCAADPESVRVLKKYKLSKQALLGLITTGALDCSLTAPVFVPDGMNPLQAMLAGPSGDGRPIRRAVYVMTAMLDLVGDDPNLVQHALSSMDAAGRSTMYTCASLVGSRGLSATDFMALVHYLEDKVNLRHLFSQKNIFEGISVSDLVQSMEQDLYSWGFTVNDCVSRAVNRQERTAKEKITSLRTKAMFVNLAAFCFLCISIIAIVAGVFYVLCSKQTNDTRSATITVAVVLFTAAFYLVLFALAFLLLSSALKESSEKSLEKIGVPGEIFKPSFNNGVLLDQSHEIHFRPEGIGKSETARTDVRGARDPLSVYSSSPSASSLLVYSGTMDVQRRGSGDESKLPVAKGVLSVEDSCPSNTPGEGVQDLTVESIHDEQAKGLGE</sequence>
<dbReference type="PANTHER" id="PTHR24198:SF165">
    <property type="entry name" value="ANKYRIN REPEAT-CONTAINING PROTEIN-RELATED"/>
    <property type="match status" value="1"/>
</dbReference>
<evidence type="ECO:0000256" key="1">
    <source>
        <dbReference type="ARBA" id="ARBA00022737"/>
    </source>
</evidence>
<evidence type="ECO:0000313" key="6">
    <source>
        <dbReference type="Proteomes" id="UP000464912"/>
    </source>
</evidence>
<reference evidence="5 6" key="1">
    <citation type="journal article" date="2020" name="MBio">
        <title>Erratum for Teymournejad et al., 'Isolation and Molecular Analysis of a Novel Neorickettsia Species That Causes Potomac Horse Fever'.</title>
        <authorList>
            <person name="Teymournejad O."/>
            <person name="Lin M."/>
            <person name="Bekebrede H."/>
            <person name="Kamr A."/>
            <person name="Toribio R.E."/>
            <person name="Arroyo L.G."/>
            <person name="Baird J.D."/>
            <person name="Rikihisa Y."/>
        </authorList>
    </citation>
    <scope>NUCLEOTIDE SEQUENCE [LARGE SCALE GENOMIC DNA]</scope>
    <source>
        <strain evidence="5 6">Fin17</strain>
    </source>
</reference>
<dbReference type="RefSeq" id="WP_160094760.1">
    <property type="nucleotide sequence ID" value="NZ_CP047224.1"/>
</dbReference>
<keyword evidence="1" id="KW-0677">Repeat</keyword>
<dbReference type="AlphaFoldDB" id="A0A6P1G9K7"/>